<feature type="domain" description="DNA2/NAM7 helicase-like C-terminal" evidence="8">
    <location>
        <begin position="1477"/>
        <end position="1683"/>
    </location>
</feature>
<dbReference type="Proteomes" id="UP001177140">
    <property type="component" value="Unassembled WGS sequence"/>
</dbReference>
<evidence type="ECO:0000313" key="11">
    <source>
        <dbReference type="Proteomes" id="UP001177140"/>
    </source>
</evidence>
<accession>A0AA42B060</accession>
<dbReference type="InterPro" id="IPR041679">
    <property type="entry name" value="DNA2/NAM7-like_C"/>
</dbReference>
<evidence type="ECO:0000259" key="9">
    <source>
        <dbReference type="Pfam" id="PF23576"/>
    </source>
</evidence>
<dbReference type="Pfam" id="PF13086">
    <property type="entry name" value="AAA_11"/>
    <property type="match status" value="1"/>
</dbReference>
<keyword evidence="2" id="KW-0378">Hydrolase</keyword>
<dbReference type="GO" id="GO:0005694">
    <property type="term" value="C:chromosome"/>
    <property type="evidence" value="ECO:0007669"/>
    <property type="project" value="UniProtKB-ARBA"/>
</dbReference>
<evidence type="ECO:0000256" key="1">
    <source>
        <dbReference type="ARBA" id="ARBA00022741"/>
    </source>
</evidence>
<keyword evidence="5" id="KW-0175">Coiled coil</keyword>
<dbReference type="FunFam" id="3.40.50.300:FF:000326">
    <property type="entry name" value="P-loop containing nucleoside triphosphate hydrolase"/>
    <property type="match status" value="1"/>
</dbReference>
<feature type="region of interest" description="Disordered" evidence="6">
    <location>
        <begin position="1727"/>
        <end position="1746"/>
    </location>
</feature>
<dbReference type="Pfam" id="PF23576">
    <property type="entry name" value="SEN1_barrel"/>
    <property type="match status" value="1"/>
</dbReference>
<feature type="region of interest" description="Disordered" evidence="6">
    <location>
        <begin position="1807"/>
        <end position="1945"/>
    </location>
</feature>
<keyword evidence="1" id="KW-0547">Nucleotide-binding</keyword>
<feature type="compositionally biased region" description="Polar residues" evidence="6">
    <location>
        <begin position="1825"/>
        <end position="1854"/>
    </location>
</feature>
<proteinExistence type="predicted"/>
<reference evidence="10" key="1">
    <citation type="submission" date="2022-03" db="EMBL/GenBank/DDBJ databases">
        <title>A functionally conserved STORR gene fusion in Papaver species that diverged 16.8 million years ago.</title>
        <authorList>
            <person name="Catania T."/>
        </authorList>
    </citation>
    <scope>NUCLEOTIDE SEQUENCE</scope>
    <source>
        <strain evidence="10">S-191538</strain>
    </source>
</reference>
<dbReference type="GO" id="GO:0005524">
    <property type="term" value="F:ATP binding"/>
    <property type="evidence" value="ECO:0007669"/>
    <property type="project" value="UniProtKB-KW"/>
</dbReference>
<feature type="region of interest" description="Disordered" evidence="6">
    <location>
        <begin position="803"/>
        <end position="827"/>
    </location>
</feature>
<organism evidence="10 11">
    <name type="scientific">Papaver nudicaule</name>
    <name type="common">Iceland poppy</name>
    <dbReference type="NCBI Taxonomy" id="74823"/>
    <lineage>
        <taxon>Eukaryota</taxon>
        <taxon>Viridiplantae</taxon>
        <taxon>Streptophyta</taxon>
        <taxon>Embryophyta</taxon>
        <taxon>Tracheophyta</taxon>
        <taxon>Spermatophyta</taxon>
        <taxon>Magnoliopsida</taxon>
        <taxon>Ranunculales</taxon>
        <taxon>Papaveraceae</taxon>
        <taxon>Papaveroideae</taxon>
        <taxon>Papaver</taxon>
    </lineage>
</organism>
<feature type="non-terminal residue" evidence="10">
    <location>
        <position position="1945"/>
    </location>
</feature>
<evidence type="ECO:0000256" key="2">
    <source>
        <dbReference type="ARBA" id="ARBA00022801"/>
    </source>
</evidence>
<feature type="domain" description="DNA2/NAM7 helicase helicase" evidence="7">
    <location>
        <begin position="1099"/>
        <end position="1470"/>
    </location>
</feature>
<sequence length="1945" mass="216480">SLEALQDGEHEKQRRHFLYFFLHQVNMSSNFSVLMRKKACQIALLIVHRGYTMNPPCPPFECAHMWGPSLISSLKDSSLHSSLRQPAFDLIHTIIVSDAAALISSMLNGKSVSIGNIVSVGFNEDEDEKLFSHDDVEEKDASCWSGFSNQCKLTSGDCREWMCVPMLWFDILVEVQPSALPISFSKAVLWSLSRFSLLEPENITETALSVEDWLQKYAGRILTSFGWEAPTGSDDGGGGKVSNNSLKVSEMCLPLIKTFKRCASHYVVQLEKGELWKQWTWEPSMAETLTLLLLDPNDNVRQVDRLILEHVSNTKGLATGLQFLCSSRASLSAVYLGLIHALKLVQLEIVVSKFPFLHHFLFVLRKFLKDVTSSSENKPGGFLLQPDFDSSPVISFGPIVDLKSWERFSRLLSESMWPSVKKLLLEGKKYISEKPSQMTCLRLLELVPIVFEKVSPSVHRLSGNTILVGDACSLNWLHDLVDWGKSSILVVVIYWKKSVVSLMRLLQGSYDGNSATIIGSIEKLMLGDNVELEDLKEQISRLSLSLPTGLSSTAGVTNLKSDHLIPRGSFESNYSMLDEKKPFEHPDVEVLDSVPLGKQKSREEFIVLSDDEGETETEVADVTVSSHSKPIYSCMDDKILGFAADKSISPDDQKSVSEDSDYKNFLSALEAKDTGKNAGLTSQTHHSDARKVIRKETNTGSVIDLFPSKTKAEPLKKSSLDENISSKTSNQARLKVASGSKVMPARNIPLKDIVHENSIAPWEKALKSAKSAKELKISGVTEAEKRPSVLKIKIPNDSVTEAEKRPSVLKNKIPNDNDPWEAAVKDSNRPKRQVIQLNMPMENKSAFARRLDAGAKRLKPPRLDDWYRPMLDIDYFSVVGLSPGDPEESETSAKLKKVPMCFESPGHYVDIFRPLVLEEFKAQLRTSYAESSSSEEMWSDFVSVVSVDRVDDFNLVRCVPSDGESIESKCSENDLVLLTRQPLQNSAHDVHVVGKVDRREKDHKRRSIILVIRLYLQNGSTRFNKAKRLLVDRSKWYLTRIMSLTSQLREFQALSSLNDIPVLPVILKPTAHSHDSNKSRKVDLGKLSEPLAQVLKSSFNDSQLQAISDAIGNNVTRREFELSLIQGPPGTGKTRTILAIVSALLALPPPRRTNAPMNTGTTSYNNNPRATTNQSAAISRAWQDAAVARQLSEGEDNSKSMENIGRGRVLICAQSNAAVDELVSRISNTGLYGSDGKMYKPYLVRVGNQRTVHPCSLPFFIDTLVDQRVAEEKMNENDEKNDLSGDASSRLRATLEKLSDRIRLYETKRANLKDGNLDSKHLSEDGVPKEDNVKEMSDAALGETLQKLYEQKRQICRDLGASQSRDRKASEEIRALRNKIRKSILKEAKIVVTTLSGCGGDLYGVCSESISNYKFGNPPEHTLFDAVVIDEAAQALEPATLIPLQLLKSNGTKCIMVGDPKQLPATVLSQVASKYLYECSMFERLQRAGHPVTMLTKQYRMHPEICQFPSLHFYDNKLLNGEQMASKSAPFHEDRYLGPYIFFDVAEGQESRGRSSGSQSLCNESEAEAAVEVLRFFKKRYPAEFVGGRMGVISPYKSQVSLMRSRFSSAFGAASTADMEFNTVDGYQGREVDILILSTVRASDQSSAAPGINTGGIGFVADVRRMNVALTRAKLALWVFGNAATLQNNRSWGALVKNAENRNLIVPLNRPYWSVFKKSFSDSQKKSLLPSSDAHYKHAKPHESTRATDIAKCADEIKRNNGNRPCSDDRNNFPIKEDLPKVSAQQEGTKQAKDVKNPVTAERAKFNRAKGKEIARKQDEKSRNLTKSVPLQQETFTTDETLHQTESGISQSSSDSKEQEGEVMDDGSGTRTVETPTKGLIARRKRQRAAVDALLPSAFIPSKKIETRKKSEFVKRPRSPTAAASGAQIKPPKHKKGTPQDRESV</sequence>
<dbReference type="CDD" id="cd18808">
    <property type="entry name" value="SF1_C_Upf1"/>
    <property type="match status" value="1"/>
</dbReference>
<feature type="region of interest" description="Disordered" evidence="6">
    <location>
        <begin position="1780"/>
        <end position="1799"/>
    </location>
</feature>
<keyword evidence="3" id="KW-0347">Helicase</keyword>
<gene>
    <name evidence="10" type="ORF">MKW94_006021</name>
</gene>
<evidence type="ECO:0000256" key="4">
    <source>
        <dbReference type="ARBA" id="ARBA00022840"/>
    </source>
</evidence>
<feature type="compositionally biased region" description="Basic and acidic residues" evidence="6">
    <location>
        <begin position="1807"/>
        <end position="1823"/>
    </location>
</feature>
<evidence type="ECO:0000256" key="5">
    <source>
        <dbReference type="SAM" id="Coils"/>
    </source>
</evidence>
<dbReference type="InterPro" id="IPR056474">
    <property type="entry name" value="SEN1_barrel"/>
</dbReference>
<evidence type="ECO:0000256" key="6">
    <source>
        <dbReference type="SAM" id="MobiDB-lite"/>
    </source>
</evidence>
<evidence type="ECO:0000259" key="7">
    <source>
        <dbReference type="Pfam" id="PF13086"/>
    </source>
</evidence>
<evidence type="ECO:0000259" key="8">
    <source>
        <dbReference type="Pfam" id="PF13087"/>
    </source>
</evidence>
<dbReference type="Pfam" id="PF13087">
    <property type="entry name" value="AAA_12"/>
    <property type="match status" value="1"/>
</dbReference>
<dbReference type="PANTHER" id="PTHR10887">
    <property type="entry name" value="DNA2/NAM7 HELICASE FAMILY"/>
    <property type="match status" value="1"/>
</dbReference>
<comment type="caution">
    <text evidence="10">The sequence shown here is derived from an EMBL/GenBank/DDBJ whole genome shotgun (WGS) entry which is preliminary data.</text>
</comment>
<dbReference type="PANTHER" id="PTHR10887:SF495">
    <property type="entry name" value="HELICASE SENATAXIN ISOFORM X1-RELATED"/>
    <property type="match status" value="1"/>
</dbReference>
<keyword evidence="11" id="KW-1185">Reference proteome</keyword>
<dbReference type="GO" id="GO:0004386">
    <property type="term" value="F:helicase activity"/>
    <property type="evidence" value="ECO:0007669"/>
    <property type="project" value="UniProtKB-KW"/>
</dbReference>
<evidence type="ECO:0000313" key="10">
    <source>
        <dbReference type="EMBL" id="MCL7045556.1"/>
    </source>
</evidence>
<feature type="compositionally biased region" description="Basic and acidic residues" evidence="6">
    <location>
        <begin position="1790"/>
        <end position="1799"/>
    </location>
</feature>
<dbReference type="InterPro" id="IPR041677">
    <property type="entry name" value="DNA2/NAM7_AAA_11"/>
</dbReference>
<feature type="coiled-coil region" evidence="5">
    <location>
        <begin position="1288"/>
        <end position="1315"/>
    </location>
</feature>
<protein>
    <submittedName>
        <fullName evidence="10">Uncharacterized protein</fullName>
    </submittedName>
</protein>
<dbReference type="SUPFAM" id="SSF52540">
    <property type="entry name" value="P-loop containing nucleoside triphosphate hydrolases"/>
    <property type="match status" value="1"/>
</dbReference>
<dbReference type="EMBL" id="JAJJMA010271168">
    <property type="protein sequence ID" value="MCL7045556.1"/>
    <property type="molecule type" value="Genomic_DNA"/>
</dbReference>
<dbReference type="GO" id="GO:0016787">
    <property type="term" value="F:hydrolase activity"/>
    <property type="evidence" value="ECO:0007669"/>
    <property type="project" value="UniProtKB-KW"/>
</dbReference>
<keyword evidence="4" id="KW-0067">ATP-binding</keyword>
<name>A0AA42B060_PAPNU</name>
<dbReference type="InterPro" id="IPR045055">
    <property type="entry name" value="DNA2/NAM7-like"/>
</dbReference>
<dbReference type="InterPro" id="IPR047187">
    <property type="entry name" value="SF1_C_Upf1"/>
</dbReference>
<dbReference type="Gene3D" id="3.40.50.300">
    <property type="entry name" value="P-loop containing nucleotide triphosphate hydrolases"/>
    <property type="match status" value="2"/>
</dbReference>
<evidence type="ECO:0000256" key="3">
    <source>
        <dbReference type="ARBA" id="ARBA00022806"/>
    </source>
</evidence>
<feature type="domain" description="Helicase SEN1 beta-barrel" evidence="9">
    <location>
        <begin position="942"/>
        <end position="1041"/>
    </location>
</feature>
<feature type="compositionally biased region" description="Basic and acidic residues" evidence="6">
    <location>
        <begin position="1903"/>
        <end position="1915"/>
    </location>
</feature>
<dbReference type="CDD" id="cd18042">
    <property type="entry name" value="DEXXQc_SETX"/>
    <property type="match status" value="1"/>
</dbReference>
<dbReference type="InterPro" id="IPR027417">
    <property type="entry name" value="P-loop_NTPase"/>
</dbReference>